<dbReference type="Pfam" id="PF00535">
    <property type="entry name" value="Glycos_transf_2"/>
    <property type="match status" value="1"/>
</dbReference>
<keyword evidence="3" id="KW-1185">Reference proteome</keyword>
<reference evidence="3" key="1">
    <citation type="submission" date="2016-11" db="EMBL/GenBank/DDBJ databases">
        <authorList>
            <person name="Varghese N."/>
            <person name="Submissions S."/>
        </authorList>
    </citation>
    <scope>NUCLEOTIDE SEQUENCE [LARGE SCALE GENOMIC DNA]</scope>
    <source>
        <strain evidence="3">DSM 25330</strain>
    </source>
</reference>
<proteinExistence type="predicted"/>
<dbReference type="SUPFAM" id="SSF53448">
    <property type="entry name" value="Nucleotide-diphospho-sugar transferases"/>
    <property type="match status" value="1"/>
</dbReference>
<feature type="domain" description="Glycosyltransferase 2-like" evidence="1">
    <location>
        <begin position="4"/>
        <end position="147"/>
    </location>
</feature>
<dbReference type="Gene3D" id="3.90.550.10">
    <property type="entry name" value="Spore Coat Polysaccharide Biosynthesis Protein SpsA, Chain A"/>
    <property type="match status" value="1"/>
</dbReference>
<dbReference type="Proteomes" id="UP000184522">
    <property type="component" value="Unassembled WGS sequence"/>
</dbReference>
<dbReference type="GO" id="GO:0016758">
    <property type="term" value="F:hexosyltransferase activity"/>
    <property type="evidence" value="ECO:0007669"/>
    <property type="project" value="UniProtKB-ARBA"/>
</dbReference>
<dbReference type="PANTHER" id="PTHR22916:SF3">
    <property type="entry name" value="UDP-GLCNAC:BETAGAL BETA-1,3-N-ACETYLGLUCOSAMINYLTRANSFERASE-LIKE PROTEIN 1"/>
    <property type="match status" value="1"/>
</dbReference>
<dbReference type="AlphaFoldDB" id="A0A1M5SJF8"/>
<keyword evidence="2" id="KW-0808">Transferase</keyword>
<dbReference type="PANTHER" id="PTHR22916">
    <property type="entry name" value="GLYCOSYLTRANSFERASE"/>
    <property type="match status" value="1"/>
</dbReference>
<name>A0A1M5SJF8_9FLAO</name>
<dbReference type="InterPro" id="IPR029044">
    <property type="entry name" value="Nucleotide-diphossugar_trans"/>
</dbReference>
<evidence type="ECO:0000313" key="2">
    <source>
        <dbReference type="EMBL" id="SHH38585.1"/>
    </source>
</evidence>
<dbReference type="STRING" id="1089305.SAMN05444148_1884"/>
<dbReference type="RefSeq" id="WP_073085805.1">
    <property type="nucleotide sequence ID" value="NZ_FQWS01000002.1"/>
</dbReference>
<dbReference type="OrthoDB" id="199095at2"/>
<evidence type="ECO:0000259" key="1">
    <source>
        <dbReference type="Pfam" id="PF00535"/>
    </source>
</evidence>
<protein>
    <submittedName>
        <fullName evidence="2">Glycosyltransferase involved in cell wall bisynthesis</fullName>
    </submittedName>
</protein>
<gene>
    <name evidence="2" type="ORF">SAMN05444148_1884</name>
</gene>
<sequence length="303" mass="35625">MEVSVIMITYNHEKYIKQAVESIVNQVTNFDFELIIADDNSKDDTEQAVKSVSNTSKNLNLRYFRNEENLGMTKNFEYAYSKSNGNFIAICEGDDYWNDKNKLQKQVDFLRDNPSYSFCYTRFKVYKNDNDSFVEDFNGKHFHNDSKFVPFTYQTFSEGWHIGNQTLVFRKENFNAVAFKKFKNFKDVHLISQLLKKGEGACLNFFGAVYRMHDGGIHTSVTEYNGYKIGYLTHKEIYLDNASNQYLRRKYLHSYKNFLNANIRANHLSTALWMSIDLLFKNGKVIDFLKHIKRILVKLFGKK</sequence>
<accession>A0A1M5SJF8</accession>
<dbReference type="EMBL" id="FQWS01000002">
    <property type="protein sequence ID" value="SHH38585.1"/>
    <property type="molecule type" value="Genomic_DNA"/>
</dbReference>
<evidence type="ECO:0000313" key="3">
    <source>
        <dbReference type="Proteomes" id="UP000184522"/>
    </source>
</evidence>
<dbReference type="InterPro" id="IPR001173">
    <property type="entry name" value="Glyco_trans_2-like"/>
</dbReference>
<organism evidence="2 3">
    <name type="scientific">Winogradskyella jejuensis</name>
    <dbReference type="NCBI Taxonomy" id="1089305"/>
    <lineage>
        <taxon>Bacteria</taxon>
        <taxon>Pseudomonadati</taxon>
        <taxon>Bacteroidota</taxon>
        <taxon>Flavobacteriia</taxon>
        <taxon>Flavobacteriales</taxon>
        <taxon>Flavobacteriaceae</taxon>
        <taxon>Winogradskyella</taxon>
    </lineage>
</organism>